<dbReference type="Ensembl" id="ENSCMUT00000035177.1">
    <property type="protein sequence ID" value="ENSCMUP00000028944.1"/>
    <property type="gene ID" value="ENSCMUG00000018272.1"/>
</dbReference>
<accession>A0A8U7P312</accession>
<organism evidence="1 2">
    <name type="scientific">Corvus moneduloides</name>
    <name type="common">New Caledonian crow</name>
    <dbReference type="NCBI Taxonomy" id="1196302"/>
    <lineage>
        <taxon>Eukaryota</taxon>
        <taxon>Metazoa</taxon>
        <taxon>Chordata</taxon>
        <taxon>Craniata</taxon>
        <taxon>Vertebrata</taxon>
        <taxon>Euteleostomi</taxon>
        <taxon>Archelosauria</taxon>
        <taxon>Archosauria</taxon>
        <taxon>Dinosauria</taxon>
        <taxon>Saurischia</taxon>
        <taxon>Theropoda</taxon>
        <taxon>Coelurosauria</taxon>
        <taxon>Aves</taxon>
        <taxon>Neognathae</taxon>
        <taxon>Neoaves</taxon>
        <taxon>Telluraves</taxon>
        <taxon>Australaves</taxon>
        <taxon>Passeriformes</taxon>
        <taxon>Corvoidea</taxon>
        <taxon>Corvidae</taxon>
        <taxon>Corvus</taxon>
    </lineage>
</organism>
<keyword evidence="2" id="KW-1185">Reference proteome</keyword>
<reference evidence="2" key="1">
    <citation type="submission" date="2019-10" db="EMBL/GenBank/DDBJ databases">
        <title>Corvus moneduloides (New Caledonian crow) genome, bCorMon1, primary haplotype.</title>
        <authorList>
            <person name="Rutz C."/>
            <person name="Fungtammasan C."/>
            <person name="Mountcastle J."/>
            <person name="Formenti G."/>
            <person name="Chow W."/>
            <person name="Howe K."/>
            <person name="Steele M.P."/>
            <person name="Fernandes J."/>
            <person name="Gilbert M.T.P."/>
            <person name="Fedrigo O."/>
            <person name="Jarvis E.D."/>
            <person name="Gemmell N."/>
        </authorList>
    </citation>
    <scope>NUCLEOTIDE SEQUENCE [LARGE SCALE GENOMIC DNA]</scope>
</reference>
<dbReference type="Proteomes" id="UP000694553">
    <property type="component" value="Unassembled WGS sequence"/>
</dbReference>
<evidence type="ECO:0000313" key="2">
    <source>
        <dbReference type="Proteomes" id="UP000694553"/>
    </source>
</evidence>
<sequence>MAGVALGARAVGGVPGCGRCPCHARGGSGCPGCGRCPCHARGGTGCPGCGRCPCHARGGSGCPGCGRCPCHARGGTGCPGCGRCPCHGRGGSGCSQRTNFITFLLLQGARPWTGISSPPVLPHRASPLGQDLPWLQQTPWEGLRNSSWLSLEATSCRN</sequence>
<name>A0A8U7P312_CORMO</name>
<dbReference type="AlphaFoldDB" id="A0A8U7P312"/>
<proteinExistence type="predicted"/>
<reference evidence="1" key="2">
    <citation type="submission" date="2025-08" db="UniProtKB">
        <authorList>
            <consortium name="Ensembl"/>
        </authorList>
    </citation>
    <scope>IDENTIFICATION</scope>
</reference>
<reference evidence="1" key="3">
    <citation type="submission" date="2025-09" db="UniProtKB">
        <authorList>
            <consortium name="Ensembl"/>
        </authorList>
    </citation>
    <scope>IDENTIFICATION</scope>
</reference>
<protein>
    <submittedName>
        <fullName evidence="1">Uncharacterized protein</fullName>
    </submittedName>
</protein>
<evidence type="ECO:0000313" key="1">
    <source>
        <dbReference type="Ensembl" id="ENSCMUP00000028944.1"/>
    </source>
</evidence>